<reference evidence="3 4" key="1">
    <citation type="submission" date="2022-01" db="EMBL/GenBank/DDBJ databases">
        <authorList>
            <person name="Xiong W."/>
            <person name="Schranz E."/>
        </authorList>
    </citation>
    <scope>NUCLEOTIDE SEQUENCE [LARGE SCALE GENOMIC DNA]</scope>
</reference>
<proteinExistence type="predicted"/>
<evidence type="ECO:0000313" key="3">
    <source>
        <dbReference type="EMBL" id="CAH1438830.1"/>
    </source>
</evidence>
<dbReference type="Proteomes" id="UP001157418">
    <property type="component" value="Unassembled WGS sequence"/>
</dbReference>
<dbReference type="Pfam" id="PF05699">
    <property type="entry name" value="Dimer_Tnp_hAT"/>
    <property type="match status" value="1"/>
</dbReference>
<protein>
    <recommendedName>
        <fullName evidence="2">HAT C-terminal dimerisation domain-containing protein</fullName>
    </recommendedName>
</protein>
<evidence type="ECO:0000313" key="4">
    <source>
        <dbReference type="Proteomes" id="UP001157418"/>
    </source>
</evidence>
<accession>A0AAU9NLZ1</accession>
<dbReference type="PANTHER" id="PTHR23272">
    <property type="entry name" value="BED FINGER-RELATED"/>
    <property type="match status" value="1"/>
</dbReference>
<dbReference type="GO" id="GO:0046983">
    <property type="term" value="F:protein dimerization activity"/>
    <property type="evidence" value="ECO:0007669"/>
    <property type="project" value="InterPro"/>
</dbReference>
<dbReference type="AlphaFoldDB" id="A0AAU9NLZ1"/>
<comment type="caution">
    <text evidence="3">The sequence shown here is derived from an EMBL/GenBank/DDBJ whole genome shotgun (WGS) entry which is preliminary data.</text>
</comment>
<feature type="domain" description="HAT C-terminal dimerisation" evidence="2">
    <location>
        <begin position="89"/>
        <end position="148"/>
    </location>
</feature>
<dbReference type="SUPFAM" id="SSF53098">
    <property type="entry name" value="Ribonuclease H-like"/>
    <property type="match status" value="1"/>
</dbReference>
<dbReference type="InterPro" id="IPR012337">
    <property type="entry name" value="RNaseH-like_sf"/>
</dbReference>
<organism evidence="3 4">
    <name type="scientific">Lactuca virosa</name>
    <dbReference type="NCBI Taxonomy" id="75947"/>
    <lineage>
        <taxon>Eukaryota</taxon>
        <taxon>Viridiplantae</taxon>
        <taxon>Streptophyta</taxon>
        <taxon>Embryophyta</taxon>
        <taxon>Tracheophyta</taxon>
        <taxon>Spermatophyta</taxon>
        <taxon>Magnoliopsida</taxon>
        <taxon>eudicotyledons</taxon>
        <taxon>Gunneridae</taxon>
        <taxon>Pentapetalae</taxon>
        <taxon>asterids</taxon>
        <taxon>campanulids</taxon>
        <taxon>Asterales</taxon>
        <taxon>Asteraceae</taxon>
        <taxon>Cichorioideae</taxon>
        <taxon>Cichorieae</taxon>
        <taxon>Lactucinae</taxon>
        <taxon>Lactuca</taxon>
    </lineage>
</organism>
<evidence type="ECO:0000259" key="2">
    <source>
        <dbReference type="Pfam" id="PF05699"/>
    </source>
</evidence>
<gene>
    <name evidence="3" type="ORF">LVIROSA_LOCUS25066</name>
</gene>
<feature type="compositionally biased region" description="Low complexity" evidence="1">
    <location>
        <begin position="46"/>
        <end position="56"/>
    </location>
</feature>
<evidence type="ECO:0000256" key="1">
    <source>
        <dbReference type="SAM" id="MobiDB-lite"/>
    </source>
</evidence>
<feature type="region of interest" description="Disordered" evidence="1">
    <location>
        <begin position="37"/>
        <end position="56"/>
    </location>
</feature>
<sequence>MGCGRKIWENKAHTFLSNLDSNIRVLFDLYNASMPQKEKERDEEVSSSTSNASPNSMWGHEVVMDIEELMTKRFEMAVGSSETILKKTELDKYLGEDREAIDVNFDILKWWKIKKCRYHAIAKMTRDMFVIPVSMVSLSRISTRGQMLD</sequence>
<name>A0AAU9NLZ1_9ASTR</name>
<dbReference type="EMBL" id="CAKMRJ010004445">
    <property type="protein sequence ID" value="CAH1438830.1"/>
    <property type="molecule type" value="Genomic_DNA"/>
</dbReference>
<keyword evidence="4" id="KW-1185">Reference proteome</keyword>
<dbReference type="InterPro" id="IPR008906">
    <property type="entry name" value="HATC_C_dom"/>
</dbReference>
<dbReference type="PANTHER" id="PTHR23272:SF190">
    <property type="entry name" value="ZINC FINGER, BED-TYPE-RELATED"/>
    <property type="match status" value="1"/>
</dbReference>